<dbReference type="GO" id="GO:0015648">
    <property type="term" value="F:lipid-linked peptidoglycan transporter activity"/>
    <property type="evidence" value="ECO:0007669"/>
    <property type="project" value="TreeGrafter"/>
</dbReference>
<comment type="caution">
    <text evidence="7">The sequence shown here is derived from an EMBL/GenBank/DDBJ whole genome shotgun (WGS) entry which is preliminary data.</text>
</comment>
<proteinExistence type="predicted"/>
<protein>
    <submittedName>
        <fullName evidence="7">Rod shape-determining protein RodA</fullName>
    </submittedName>
</protein>
<evidence type="ECO:0000256" key="2">
    <source>
        <dbReference type="ARBA" id="ARBA00022692"/>
    </source>
</evidence>
<feature type="transmembrane region" description="Helical" evidence="6">
    <location>
        <begin position="156"/>
        <end position="173"/>
    </location>
</feature>
<dbReference type="InterPro" id="IPR018365">
    <property type="entry name" value="Cell_cycle_FtsW-rel_CS"/>
</dbReference>
<feature type="transmembrane region" description="Helical" evidence="6">
    <location>
        <begin position="131"/>
        <end position="150"/>
    </location>
</feature>
<comment type="subcellular location">
    <subcellularLocation>
        <location evidence="1">Membrane</location>
        <topology evidence="1">Multi-pass membrane protein</topology>
    </subcellularLocation>
</comment>
<feature type="transmembrane region" description="Helical" evidence="6">
    <location>
        <begin position="265"/>
        <end position="285"/>
    </location>
</feature>
<evidence type="ECO:0000256" key="5">
    <source>
        <dbReference type="ARBA" id="ARBA00023136"/>
    </source>
</evidence>
<evidence type="ECO:0000256" key="6">
    <source>
        <dbReference type="SAM" id="Phobius"/>
    </source>
</evidence>
<dbReference type="AlphaFoldDB" id="A0A1F5HAD1"/>
<dbReference type="GO" id="GO:0008360">
    <property type="term" value="P:regulation of cell shape"/>
    <property type="evidence" value="ECO:0007669"/>
    <property type="project" value="UniProtKB-KW"/>
</dbReference>
<dbReference type="GO" id="GO:0005886">
    <property type="term" value="C:plasma membrane"/>
    <property type="evidence" value="ECO:0007669"/>
    <property type="project" value="TreeGrafter"/>
</dbReference>
<evidence type="ECO:0000313" key="7">
    <source>
        <dbReference type="EMBL" id="OGE01123.1"/>
    </source>
</evidence>
<dbReference type="InterPro" id="IPR001182">
    <property type="entry name" value="FtsW/RodA"/>
</dbReference>
<sequence length="358" mass="39463">MSVEGNKLLMRKHWDLALLLIILALGSFSLLVIFSLNRNLAVSQLSFWLIGLLILYIVSSLEYQIWRKFSLHLYLITLLFLLVLIFIGDPVRGSVRWIDLGLFRFQPSEIAKIAGILILANFYTEKSAKDLKNILISFLIILPAIFLILIQPDVGNTLALLAVWLGLSIFRNISFKRLLTLAVVGGLAIILIYQSLSGYQKERIASYLNPNIDPLGTGYNIIQSKIAVGSGQLFGRGLGQGSQSQLKFLPESESDFIFASISEQLGFLGASILIILFIVLVLRLVRLARGLEGFAQLVLVGAAIYLSVQFVVNVGMNMGLLPITGITLPLVSYGGSSLISTLFLFGIIFSIKRARTLS</sequence>
<dbReference type="Pfam" id="PF01098">
    <property type="entry name" value="FTSW_RODA_SPOVE"/>
    <property type="match status" value="1"/>
</dbReference>
<keyword evidence="2 6" id="KW-0812">Transmembrane</keyword>
<dbReference type="STRING" id="1797737.A2196_00225"/>
<feature type="transmembrane region" description="Helical" evidence="6">
    <location>
        <begin position="71"/>
        <end position="88"/>
    </location>
</feature>
<accession>A0A1F5HAD1</accession>
<reference evidence="7 8" key="1">
    <citation type="journal article" date="2016" name="Nat. Commun.">
        <title>Thousands of microbial genomes shed light on interconnected biogeochemical processes in an aquifer system.</title>
        <authorList>
            <person name="Anantharaman K."/>
            <person name="Brown C.T."/>
            <person name="Hug L.A."/>
            <person name="Sharon I."/>
            <person name="Castelle C.J."/>
            <person name="Probst A.J."/>
            <person name="Thomas B.C."/>
            <person name="Singh A."/>
            <person name="Wilkins M.J."/>
            <person name="Karaoz U."/>
            <person name="Brodie E.L."/>
            <person name="Williams K.H."/>
            <person name="Hubbard S.S."/>
            <person name="Banfield J.F."/>
        </authorList>
    </citation>
    <scope>NUCLEOTIDE SEQUENCE [LARGE SCALE GENOMIC DNA]</scope>
</reference>
<dbReference type="Proteomes" id="UP000176751">
    <property type="component" value="Unassembled WGS sequence"/>
</dbReference>
<dbReference type="NCBIfam" id="TIGR02210">
    <property type="entry name" value="rodA_shape"/>
    <property type="match status" value="1"/>
</dbReference>
<feature type="transmembrane region" description="Helical" evidence="6">
    <location>
        <begin position="16"/>
        <end position="34"/>
    </location>
</feature>
<dbReference type="GO" id="GO:0051301">
    <property type="term" value="P:cell division"/>
    <property type="evidence" value="ECO:0007669"/>
    <property type="project" value="InterPro"/>
</dbReference>
<keyword evidence="3" id="KW-0133">Cell shape</keyword>
<dbReference type="InterPro" id="IPR011923">
    <property type="entry name" value="RodA/MrdB"/>
</dbReference>
<dbReference type="EMBL" id="MFCA01000029">
    <property type="protein sequence ID" value="OGE01123.1"/>
    <property type="molecule type" value="Genomic_DNA"/>
</dbReference>
<feature type="transmembrane region" description="Helical" evidence="6">
    <location>
        <begin position="330"/>
        <end position="351"/>
    </location>
</feature>
<feature type="transmembrane region" description="Helical" evidence="6">
    <location>
        <begin position="108"/>
        <end position="124"/>
    </location>
</feature>
<feature type="transmembrane region" description="Helical" evidence="6">
    <location>
        <begin position="40"/>
        <end position="59"/>
    </location>
</feature>
<evidence type="ECO:0000256" key="3">
    <source>
        <dbReference type="ARBA" id="ARBA00022960"/>
    </source>
</evidence>
<dbReference type="GO" id="GO:0032153">
    <property type="term" value="C:cell division site"/>
    <property type="evidence" value="ECO:0007669"/>
    <property type="project" value="TreeGrafter"/>
</dbReference>
<organism evidence="7 8">
    <name type="scientific">Candidatus Curtissbacteria bacterium RIFOXYA1_FULL_41_14</name>
    <dbReference type="NCBI Taxonomy" id="1797737"/>
    <lineage>
        <taxon>Bacteria</taxon>
        <taxon>Candidatus Curtissiibacteriota</taxon>
    </lineage>
</organism>
<keyword evidence="4 6" id="KW-1133">Transmembrane helix</keyword>
<keyword evidence="5 6" id="KW-0472">Membrane</keyword>
<gene>
    <name evidence="7" type="ORF">A2196_00225</name>
</gene>
<dbReference type="PROSITE" id="PS00428">
    <property type="entry name" value="FTSW_RODA_SPOVE"/>
    <property type="match status" value="1"/>
</dbReference>
<dbReference type="PANTHER" id="PTHR30474">
    <property type="entry name" value="CELL CYCLE PROTEIN"/>
    <property type="match status" value="1"/>
</dbReference>
<feature type="transmembrane region" description="Helical" evidence="6">
    <location>
        <begin position="178"/>
        <end position="196"/>
    </location>
</feature>
<feature type="transmembrane region" description="Helical" evidence="6">
    <location>
        <begin position="297"/>
        <end position="318"/>
    </location>
</feature>
<name>A0A1F5HAD1_9BACT</name>
<evidence type="ECO:0000256" key="1">
    <source>
        <dbReference type="ARBA" id="ARBA00004141"/>
    </source>
</evidence>
<evidence type="ECO:0000256" key="4">
    <source>
        <dbReference type="ARBA" id="ARBA00022989"/>
    </source>
</evidence>
<evidence type="ECO:0000313" key="8">
    <source>
        <dbReference type="Proteomes" id="UP000176751"/>
    </source>
</evidence>